<gene>
    <name evidence="3" type="ORF">DD236_03185</name>
</gene>
<accession>A0A2V1KEU1</accession>
<keyword evidence="4" id="KW-1185">Reference proteome</keyword>
<reference evidence="4" key="1">
    <citation type="submission" date="2018-05" db="EMBL/GenBank/DDBJ databases">
        <authorList>
            <person name="Li Y."/>
        </authorList>
    </citation>
    <scope>NUCLEOTIDE SEQUENCE [LARGE SCALE GENOMIC DNA]</scope>
    <source>
        <strain evidence="4">sk1b4</strain>
    </source>
</reference>
<dbReference type="InterPro" id="IPR007345">
    <property type="entry name" value="Polysacch_pyruvyl_Trfase"/>
</dbReference>
<proteinExistence type="predicted"/>
<dbReference type="Pfam" id="PF04230">
    <property type="entry name" value="PS_pyruv_trans"/>
    <property type="match status" value="1"/>
</dbReference>
<evidence type="ECO:0000313" key="3">
    <source>
        <dbReference type="EMBL" id="PWF27404.1"/>
    </source>
</evidence>
<dbReference type="OrthoDB" id="5053258at2"/>
<evidence type="ECO:0000313" key="4">
    <source>
        <dbReference type="Proteomes" id="UP000245283"/>
    </source>
</evidence>
<sequence>MIERCVISILHAVMDNLGFTRDDYQINSRAAGIITQKFLKSGNRADIASAEKSISEADLIVFGGAPLFNYRYQNFYRKTITTLELAEQYNVPVIFSSIGVEDFDGENPKCVQLKTALNLPCVRQIATRDNYEAVRKYVEGTDITAAQVADPAVFADIVFRKPDLPIKPESLSKQNGKASRGRRTRRRLRKILGQLIHTRPATQSPSQALAPDSPAVVTQTGRQSDIEQGQRCIGLVVTRRGIFKDNKIPFTAAKQHALWLDVIAKLTEKGYKYRLLTTGHYADEVFLSDFVRKNNIDLSKVRLPINQPEDLVSELRRCDGIIAYRLHASITSYALGIPSIGLTWNFKVPAFYESIGYSGRALSVEDWTAAALLEAVENAMDEGVNRDTDFAMSVYSTLFSGVREILRPDESNLVPFSFEELQSKLPSDPGTSFALYRERVNRKMRRTYENFIKG</sequence>
<name>A0A2V1KEU1_9ACTO</name>
<feature type="region of interest" description="Disordered" evidence="1">
    <location>
        <begin position="201"/>
        <end position="223"/>
    </location>
</feature>
<dbReference type="PANTHER" id="PTHR36836">
    <property type="entry name" value="COLANIC ACID BIOSYNTHESIS PROTEIN WCAK"/>
    <property type="match status" value="1"/>
</dbReference>
<dbReference type="EMBL" id="QETB01000001">
    <property type="protein sequence ID" value="PWF27404.1"/>
    <property type="molecule type" value="Genomic_DNA"/>
</dbReference>
<protein>
    <recommendedName>
        <fullName evidence="2">Polysaccharide pyruvyl transferase domain-containing protein</fullName>
    </recommendedName>
</protein>
<organism evidence="3 4">
    <name type="scientific">Ancrocorticia populi</name>
    <dbReference type="NCBI Taxonomy" id="2175228"/>
    <lineage>
        <taxon>Bacteria</taxon>
        <taxon>Bacillati</taxon>
        <taxon>Actinomycetota</taxon>
        <taxon>Actinomycetes</taxon>
        <taxon>Actinomycetales</taxon>
        <taxon>Actinomycetaceae</taxon>
        <taxon>Ancrocorticia</taxon>
    </lineage>
</organism>
<dbReference type="PANTHER" id="PTHR36836:SF1">
    <property type="entry name" value="COLANIC ACID BIOSYNTHESIS PROTEIN WCAK"/>
    <property type="match status" value="1"/>
</dbReference>
<comment type="caution">
    <text evidence="3">The sequence shown here is derived from an EMBL/GenBank/DDBJ whole genome shotgun (WGS) entry which is preliminary data.</text>
</comment>
<dbReference type="Proteomes" id="UP000245283">
    <property type="component" value="Unassembled WGS sequence"/>
</dbReference>
<evidence type="ECO:0000259" key="2">
    <source>
        <dbReference type="Pfam" id="PF04230"/>
    </source>
</evidence>
<evidence type="ECO:0000256" key="1">
    <source>
        <dbReference type="SAM" id="MobiDB-lite"/>
    </source>
</evidence>
<feature type="domain" description="Polysaccharide pyruvyl transferase" evidence="2">
    <location>
        <begin position="23"/>
        <end position="344"/>
    </location>
</feature>
<dbReference type="AlphaFoldDB" id="A0A2V1KEU1"/>